<evidence type="ECO:0000256" key="2">
    <source>
        <dbReference type="ARBA" id="ARBA00008936"/>
    </source>
</evidence>
<reference evidence="13 14" key="1">
    <citation type="journal article" date="2015" name="Nature">
        <title>rRNA introns, odd ribosomes, and small enigmatic genomes across a large radiation of phyla.</title>
        <authorList>
            <person name="Brown C.T."/>
            <person name="Hug L.A."/>
            <person name="Thomas B.C."/>
            <person name="Sharon I."/>
            <person name="Castelle C.J."/>
            <person name="Singh A."/>
            <person name="Wilkins M.J."/>
            <person name="Williams K.H."/>
            <person name="Banfield J.F."/>
        </authorList>
    </citation>
    <scope>NUCLEOTIDE SEQUENCE [LARGE SCALE GENOMIC DNA]</scope>
</reference>
<evidence type="ECO:0000259" key="12">
    <source>
        <dbReference type="Pfam" id="PF22919"/>
    </source>
</evidence>
<gene>
    <name evidence="13" type="ORF">US67_C0073G0003</name>
</gene>
<evidence type="ECO:0000256" key="10">
    <source>
        <dbReference type="ARBA" id="ARBA00023310"/>
    </source>
</evidence>
<name>A0A0G0HU52_9BACT</name>
<evidence type="ECO:0000256" key="6">
    <source>
        <dbReference type="ARBA" id="ARBA00022967"/>
    </source>
</evidence>
<organism evidence="13 14">
    <name type="scientific">Candidatus Woesebacteria bacterium GW2011_GWD1_38_10</name>
    <dbReference type="NCBI Taxonomy" id="1618592"/>
    <lineage>
        <taxon>Bacteria</taxon>
        <taxon>Candidatus Woeseibacteriota</taxon>
    </lineage>
</organism>
<evidence type="ECO:0000313" key="14">
    <source>
        <dbReference type="Proteomes" id="UP000034366"/>
    </source>
</evidence>
<keyword evidence="3" id="KW-0813">Transport</keyword>
<dbReference type="InterPro" id="IPR000194">
    <property type="entry name" value="ATPase_F1/V1/A1_a/bsu_nucl-bd"/>
</dbReference>
<dbReference type="Gene3D" id="3.40.50.300">
    <property type="entry name" value="P-loop containing nucleotide triphosphate hydrolases"/>
    <property type="match status" value="1"/>
</dbReference>
<dbReference type="SUPFAM" id="SSF47917">
    <property type="entry name" value="C-terminal domain of alpha and beta subunits of F1 ATP synthase"/>
    <property type="match status" value="1"/>
</dbReference>
<keyword evidence="8" id="KW-0472">Membrane</keyword>
<dbReference type="Proteomes" id="UP000034366">
    <property type="component" value="Unassembled WGS sequence"/>
</dbReference>
<sequence length="467" mass="51509">MKKNYGKVIGVKGNIAELEFIGDSPAINDVLVAEEDPSIRMQVYISSKTNSFFCFILGNSKDLVRGMRVVNSGKPIMFPVGKGLLGRVVDLFGSPLDGKGKIVYEKLEPIYHDYSSSINPISDISILQTGIKVIDLFCPLMKGGKMGLFGGAGVGKTMLLTEILHNIVGTSEGKSVSVFAGVGERSREGLELYEALQKTNSMHLSSLIFGTMGKNAAIRFLTAFASVRLAEFYRDVVGSDVLFFIDNLFRFAQAGNELSTLMNIIPSEDGYQATLESEMGLFHERLVSTDKAHITSIEAIYVPSDDLLDYSVQSIFPYLESIVVLSRNVYQQGLVPAIDILASSSGNLEPGIVGEFHYEVAINARNILKRAESLERIVSLVGESELSKEDQITYRRAKRIKYYMTQNFFVAEAQKEEKGNYVPLETTVKDVNSIIMGKYDKVSEEQFLYIGGISDIKNADQAAYSNN</sequence>
<keyword evidence="4" id="KW-0547">Nucleotide-binding</keyword>
<dbReference type="PATRIC" id="fig|1618592.3.peg.917"/>
<evidence type="ECO:0000256" key="5">
    <source>
        <dbReference type="ARBA" id="ARBA00022840"/>
    </source>
</evidence>
<dbReference type="InterPro" id="IPR027417">
    <property type="entry name" value="P-loop_NTPase"/>
</dbReference>
<dbReference type="Gene3D" id="2.40.10.170">
    <property type="match status" value="1"/>
</dbReference>
<comment type="similarity">
    <text evidence="2">Belongs to the ATPase alpha/beta chains family.</text>
</comment>
<keyword evidence="7" id="KW-0406">Ion transport</keyword>
<dbReference type="Pfam" id="PF22919">
    <property type="entry name" value="ATP-synt_VA_C"/>
    <property type="match status" value="1"/>
</dbReference>
<evidence type="ECO:0000259" key="11">
    <source>
        <dbReference type="Pfam" id="PF00006"/>
    </source>
</evidence>
<comment type="subcellular location">
    <subcellularLocation>
        <location evidence="1">Membrane</location>
    </subcellularLocation>
</comment>
<evidence type="ECO:0000256" key="4">
    <source>
        <dbReference type="ARBA" id="ARBA00022741"/>
    </source>
</evidence>
<dbReference type="SUPFAM" id="SSF50615">
    <property type="entry name" value="N-terminal domain of alpha and beta subunits of F1 ATP synthase"/>
    <property type="match status" value="1"/>
</dbReference>
<dbReference type="GO" id="GO:0046933">
    <property type="term" value="F:proton-transporting ATP synthase activity, rotational mechanism"/>
    <property type="evidence" value="ECO:0007669"/>
    <property type="project" value="TreeGrafter"/>
</dbReference>
<evidence type="ECO:0000313" key="13">
    <source>
        <dbReference type="EMBL" id="KKQ46653.1"/>
    </source>
</evidence>
<evidence type="ECO:0000256" key="9">
    <source>
        <dbReference type="ARBA" id="ARBA00023196"/>
    </source>
</evidence>
<dbReference type="InterPro" id="IPR024034">
    <property type="entry name" value="ATPase_F1/V1_b/a_C"/>
</dbReference>
<keyword evidence="9" id="KW-0139">CF(1)</keyword>
<dbReference type="PROSITE" id="PS00152">
    <property type="entry name" value="ATPASE_ALPHA_BETA"/>
    <property type="match status" value="1"/>
</dbReference>
<accession>A0A0G0HU52</accession>
<evidence type="ECO:0000256" key="1">
    <source>
        <dbReference type="ARBA" id="ARBA00004370"/>
    </source>
</evidence>
<proteinExistence type="inferred from homology"/>
<evidence type="ECO:0000256" key="3">
    <source>
        <dbReference type="ARBA" id="ARBA00022448"/>
    </source>
</evidence>
<dbReference type="InterPro" id="IPR036121">
    <property type="entry name" value="ATPase_F1/V1/A1_a/bsu_N_sf"/>
</dbReference>
<protein>
    <submittedName>
        <fullName evidence="13">F0F1 ATP synthase subunit beta</fullName>
    </submittedName>
</protein>
<dbReference type="InterPro" id="IPR055190">
    <property type="entry name" value="ATP-synt_VA_C"/>
</dbReference>
<dbReference type="SUPFAM" id="SSF52540">
    <property type="entry name" value="P-loop containing nucleoside triphosphate hydrolases"/>
    <property type="match status" value="1"/>
</dbReference>
<dbReference type="InterPro" id="IPR050053">
    <property type="entry name" value="ATPase_alpha/beta_chains"/>
</dbReference>
<keyword evidence="5" id="KW-0067">ATP-binding</keyword>
<evidence type="ECO:0000256" key="8">
    <source>
        <dbReference type="ARBA" id="ARBA00023136"/>
    </source>
</evidence>
<dbReference type="AlphaFoldDB" id="A0A0G0HU52"/>
<keyword evidence="10" id="KW-0066">ATP synthesis</keyword>
<dbReference type="PANTHER" id="PTHR15184">
    <property type="entry name" value="ATP SYNTHASE"/>
    <property type="match status" value="1"/>
</dbReference>
<feature type="domain" description="ATP synthase A/B type C-terminal" evidence="12">
    <location>
        <begin position="351"/>
        <end position="430"/>
    </location>
</feature>
<evidence type="ECO:0000256" key="7">
    <source>
        <dbReference type="ARBA" id="ARBA00023065"/>
    </source>
</evidence>
<feature type="domain" description="ATPase F1/V1/A1 complex alpha/beta subunit nucleotide-binding" evidence="11">
    <location>
        <begin position="130"/>
        <end position="345"/>
    </location>
</feature>
<keyword evidence="6" id="KW-1278">Translocase</keyword>
<dbReference type="GO" id="GO:0005524">
    <property type="term" value="F:ATP binding"/>
    <property type="evidence" value="ECO:0007669"/>
    <property type="project" value="UniProtKB-KW"/>
</dbReference>
<comment type="caution">
    <text evidence="13">The sequence shown here is derived from an EMBL/GenBank/DDBJ whole genome shotgun (WGS) entry which is preliminary data.</text>
</comment>
<dbReference type="Gene3D" id="1.10.1140.10">
    <property type="entry name" value="Bovine Mitochondrial F1-atpase, Atp Synthase Beta Chain, Chain D, domain 3"/>
    <property type="match status" value="1"/>
</dbReference>
<dbReference type="Pfam" id="PF00006">
    <property type="entry name" value="ATP-synt_ab"/>
    <property type="match status" value="1"/>
</dbReference>
<dbReference type="InterPro" id="IPR020003">
    <property type="entry name" value="ATPase_a/bsu_AS"/>
</dbReference>
<dbReference type="PANTHER" id="PTHR15184:SF71">
    <property type="entry name" value="ATP SYNTHASE SUBUNIT BETA, MITOCHONDRIAL"/>
    <property type="match status" value="1"/>
</dbReference>
<dbReference type="EMBL" id="LBTW01000073">
    <property type="protein sequence ID" value="KKQ46653.1"/>
    <property type="molecule type" value="Genomic_DNA"/>
</dbReference>
<dbReference type="GO" id="GO:0045259">
    <property type="term" value="C:proton-transporting ATP synthase complex"/>
    <property type="evidence" value="ECO:0007669"/>
    <property type="project" value="UniProtKB-KW"/>
</dbReference>